<evidence type="ECO:0000313" key="12">
    <source>
        <dbReference type="Proteomes" id="UP000607653"/>
    </source>
</evidence>
<accession>A0A822Z0M2</accession>
<feature type="chain" id="PRO_5032427702" description="pectinesterase" evidence="9">
    <location>
        <begin position="24"/>
        <end position="340"/>
    </location>
</feature>
<dbReference type="PANTHER" id="PTHR31321">
    <property type="entry name" value="ACYL-COA THIOESTER HYDROLASE YBHC-RELATED"/>
    <property type="match status" value="1"/>
</dbReference>
<organism evidence="11 12">
    <name type="scientific">Nelumbo nucifera</name>
    <name type="common">Sacred lotus</name>
    <dbReference type="NCBI Taxonomy" id="4432"/>
    <lineage>
        <taxon>Eukaryota</taxon>
        <taxon>Viridiplantae</taxon>
        <taxon>Streptophyta</taxon>
        <taxon>Embryophyta</taxon>
        <taxon>Tracheophyta</taxon>
        <taxon>Spermatophyta</taxon>
        <taxon>Magnoliopsida</taxon>
        <taxon>Proteales</taxon>
        <taxon>Nelumbonaceae</taxon>
        <taxon>Nelumbo</taxon>
    </lineage>
</organism>
<dbReference type="FunFam" id="2.160.20.10:FF:000013">
    <property type="entry name" value="Pectinesterase"/>
    <property type="match status" value="1"/>
</dbReference>
<dbReference type="InterPro" id="IPR011050">
    <property type="entry name" value="Pectin_lyase_fold/virulence"/>
</dbReference>
<dbReference type="GO" id="GO:0030599">
    <property type="term" value="F:pectinesterase activity"/>
    <property type="evidence" value="ECO:0007669"/>
    <property type="project" value="UniProtKB-EC"/>
</dbReference>
<feature type="domain" description="Pectinesterase catalytic" evidence="10">
    <location>
        <begin position="40"/>
        <end position="321"/>
    </location>
</feature>
<gene>
    <name evidence="11" type="ORF">HUJ06_008931</name>
</gene>
<comment type="catalytic activity">
    <reaction evidence="7">
        <text>[(1-&gt;4)-alpha-D-galacturonosyl methyl ester](n) + n H2O = [(1-&gt;4)-alpha-D-galacturonosyl](n) + n methanol + n H(+)</text>
        <dbReference type="Rhea" id="RHEA:22380"/>
        <dbReference type="Rhea" id="RHEA-COMP:14570"/>
        <dbReference type="Rhea" id="RHEA-COMP:14573"/>
        <dbReference type="ChEBI" id="CHEBI:15377"/>
        <dbReference type="ChEBI" id="CHEBI:15378"/>
        <dbReference type="ChEBI" id="CHEBI:17790"/>
        <dbReference type="ChEBI" id="CHEBI:140522"/>
        <dbReference type="ChEBI" id="CHEBI:140523"/>
        <dbReference type="EC" id="3.1.1.11"/>
    </reaction>
</comment>
<name>A0A822Z0M2_NELNU</name>
<dbReference type="GO" id="GO:0045490">
    <property type="term" value="P:pectin catabolic process"/>
    <property type="evidence" value="ECO:0007669"/>
    <property type="project" value="UniProtKB-UniPathway"/>
</dbReference>
<keyword evidence="9" id="KW-0732">Signal</keyword>
<keyword evidence="6" id="KW-0325">Glycoprotein</keyword>
<dbReference type="Gene3D" id="2.160.20.10">
    <property type="entry name" value="Single-stranded right-handed beta-helix, Pectin lyase-like"/>
    <property type="match status" value="1"/>
</dbReference>
<dbReference type="PANTHER" id="PTHR31321:SF85">
    <property type="entry name" value="PECTINESTERASE CATALYTIC DOMAIN-CONTAINING PROTEIN"/>
    <property type="match status" value="1"/>
</dbReference>
<evidence type="ECO:0000256" key="2">
    <source>
        <dbReference type="ARBA" id="ARBA00008891"/>
    </source>
</evidence>
<dbReference type="EC" id="3.1.1.11" evidence="3"/>
<feature type="signal peptide" evidence="9">
    <location>
        <begin position="1"/>
        <end position="23"/>
    </location>
</feature>
<evidence type="ECO:0000256" key="8">
    <source>
        <dbReference type="ARBA" id="ARBA00057335"/>
    </source>
</evidence>
<sequence length="340" mass="38322">MKKCFNILVLFLSSLICFNLSRAYSNRDGANRDNVVARTITVDKWGHGNFRSVQEAIDSIPPNNKWWIRIHVAPGVYNEKVRIPKEKPFIVLEGENRRTTIIQWNDHGNAITSCTFALFAENFVARNISFKNSYDQISPRVHGKVVTWAPAALIQADKASFYYCAFISLQDTLTDSQGRHYFKSCYIEGAIDFIWGNGRSVYQACAINSVARALNGITGYVTAQGRNSSAEDTGFIFQRCVVYGTGSTYLGRAYGGYSRVIFYKTALSNNVVPEGWSAWGYTGHEQNIAFSEEACTGAGSDKSKRVKWEKHLNHGELHRFAKGYTFIDQEGWINKQPQLL</sequence>
<dbReference type="Proteomes" id="UP000607653">
    <property type="component" value="Unassembled WGS sequence"/>
</dbReference>
<evidence type="ECO:0000256" key="6">
    <source>
        <dbReference type="ARBA" id="ARBA00023180"/>
    </source>
</evidence>
<dbReference type="InterPro" id="IPR000070">
    <property type="entry name" value="Pectinesterase_cat"/>
</dbReference>
<proteinExistence type="inferred from homology"/>
<dbReference type="Pfam" id="PF01095">
    <property type="entry name" value="Pectinesterase"/>
    <property type="match status" value="1"/>
</dbReference>
<evidence type="ECO:0000259" key="10">
    <source>
        <dbReference type="Pfam" id="PF01095"/>
    </source>
</evidence>
<keyword evidence="4" id="KW-0378">Hydrolase</keyword>
<dbReference type="InterPro" id="IPR012334">
    <property type="entry name" value="Pectin_lyas_fold"/>
</dbReference>
<comment type="similarity">
    <text evidence="2">Belongs to the pectinesterase family.</text>
</comment>
<evidence type="ECO:0000256" key="9">
    <source>
        <dbReference type="SAM" id="SignalP"/>
    </source>
</evidence>
<evidence type="ECO:0000256" key="4">
    <source>
        <dbReference type="ARBA" id="ARBA00022801"/>
    </source>
</evidence>
<dbReference type="GO" id="GO:0042545">
    <property type="term" value="P:cell wall modification"/>
    <property type="evidence" value="ECO:0007669"/>
    <property type="project" value="InterPro"/>
</dbReference>
<comment type="function">
    <text evidence="8">Acts in the modification of cell walls via demethylesterification of cell wall pectin.</text>
</comment>
<evidence type="ECO:0000256" key="7">
    <source>
        <dbReference type="ARBA" id="ARBA00047928"/>
    </source>
</evidence>
<evidence type="ECO:0000256" key="5">
    <source>
        <dbReference type="ARBA" id="ARBA00023085"/>
    </source>
</evidence>
<evidence type="ECO:0000256" key="1">
    <source>
        <dbReference type="ARBA" id="ARBA00005184"/>
    </source>
</evidence>
<dbReference type="SUPFAM" id="SSF51126">
    <property type="entry name" value="Pectin lyase-like"/>
    <property type="match status" value="1"/>
</dbReference>
<keyword evidence="5" id="KW-0063">Aspartyl esterase</keyword>
<protein>
    <recommendedName>
        <fullName evidence="3">pectinesterase</fullName>
        <ecNumber evidence="3">3.1.1.11</ecNumber>
    </recommendedName>
</protein>
<dbReference type="UniPathway" id="UPA00545">
    <property type="reaction ID" value="UER00823"/>
</dbReference>
<reference evidence="11 12" key="1">
    <citation type="journal article" date="2020" name="Mol. Biol. Evol.">
        <title>Distinct Expression and Methylation Patterns for Genes with Different Fates following a Single Whole-Genome Duplication in Flowering Plants.</title>
        <authorList>
            <person name="Shi T."/>
            <person name="Rahmani R.S."/>
            <person name="Gugger P.F."/>
            <person name="Wang M."/>
            <person name="Li H."/>
            <person name="Zhang Y."/>
            <person name="Li Z."/>
            <person name="Wang Q."/>
            <person name="Van de Peer Y."/>
            <person name="Marchal K."/>
            <person name="Chen J."/>
        </authorList>
    </citation>
    <scope>NUCLEOTIDE SEQUENCE [LARGE SCALE GENOMIC DNA]</scope>
    <source>
        <tissue evidence="11">Leaf</tissue>
    </source>
</reference>
<dbReference type="EMBL" id="DUZY01000004">
    <property type="protein sequence ID" value="DAD38290.1"/>
    <property type="molecule type" value="Genomic_DNA"/>
</dbReference>
<evidence type="ECO:0000313" key="11">
    <source>
        <dbReference type="EMBL" id="DAD38290.1"/>
    </source>
</evidence>
<keyword evidence="12" id="KW-1185">Reference proteome</keyword>
<evidence type="ECO:0000256" key="3">
    <source>
        <dbReference type="ARBA" id="ARBA00013229"/>
    </source>
</evidence>
<comment type="caution">
    <text evidence="11">The sequence shown here is derived from an EMBL/GenBank/DDBJ whole genome shotgun (WGS) entry which is preliminary data.</text>
</comment>
<dbReference type="AlphaFoldDB" id="A0A822Z0M2"/>
<comment type="pathway">
    <text evidence="1">Glycan metabolism; pectin degradation; 2-dehydro-3-deoxy-D-gluconate from pectin: step 1/5.</text>
</comment>